<sequence length="418" mass="44548">MTKKIMGSVVLAGLLVSAAQAVEVTPFGKVGVMGNFGFGDANTLAGKSLTGYVGVVGQVGVDFNFSGFKLGLGAMAGYAPLTIGAGGDFTNNAFVGHGGKLFASPYVDLSDLYVGYQGSGLDFALGRYNASKILATAEWIGGHNQGFALAYQSQYFGIWGTWVNDWLRDGYNASASLKSGADGRYGMDISGFGKYPSSWNNFGFNNELFALGLDFKFGEHVSLSPYAQYWSKVGNHDVLQAGARAIFDFDLGAVKSTTTLRGLWSHFFASGANGFMWQVDEELLFVDMIKLGGGYLSIGKLGLKDTTLVDRTRFYGQYLYPGVGLNGLNGNGVYNGTGLNRGYLNAGVDTWYVFTGLKLGETLDFDVLYAGGDYKEFSAIINYNILSSGNLVWSVGGGFVSNGFGNANSGLAFTKLKF</sequence>
<evidence type="ECO:0008006" key="4">
    <source>
        <dbReference type="Google" id="ProtNLM"/>
    </source>
</evidence>
<feature type="signal peptide" evidence="1">
    <location>
        <begin position="1"/>
        <end position="21"/>
    </location>
</feature>
<gene>
    <name evidence="2" type="ORF">LS79_008950</name>
</gene>
<dbReference type="Proteomes" id="UP000029857">
    <property type="component" value="Unassembled WGS sequence"/>
</dbReference>
<dbReference type="RefSeq" id="WP_104686161.1">
    <property type="nucleotide sequence ID" value="NZ_CAMCCI010000034.1"/>
</dbReference>
<dbReference type="EMBL" id="JRPJ02000039">
    <property type="protein sequence ID" value="TLE08910.1"/>
    <property type="molecule type" value="Genomic_DNA"/>
</dbReference>
<comment type="caution">
    <text evidence="2">The sequence shown here is derived from an EMBL/GenBank/DDBJ whole genome shotgun (WGS) entry which is preliminary data.</text>
</comment>
<accession>A0A4V6I5R0</accession>
<evidence type="ECO:0000313" key="3">
    <source>
        <dbReference type="Proteomes" id="UP000029857"/>
    </source>
</evidence>
<evidence type="ECO:0000313" key="2">
    <source>
        <dbReference type="EMBL" id="TLE08910.1"/>
    </source>
</evidence>
<reference evidence="2 3" key="1">
    <citation type="journal article" date="2014" name="Genome Announc.">
        <title>Draft genome sequences of eight enterohepatic helicobacter species isolated from both laboratory and wild rodents.</title>
        <authorList>
            <person name="Sheh A."/>
            <person name="Shen Z."/>
            <person name="Fox J.G."/>
        </authorList>
    </citation>
    <scope>NUCLEOTIDE SEQUENCE [LARGE SCALE GENOMIC DNA]</scope>
    <source>
        <strain evidence="2 3">ATCC 49320</strain>
    </source>
</reference>
<feature type="chain" id="PRO_5020490625" description="Porin" evidence="1">
    <location>
        <begin position="22"/>
        <end position="418"/>
    </location>
</feature>
<keyword evidence="1" id="KW-0732">Signal</keyword>
<name>A0A4V6I5R0_9HELI</name>
<dbReference type="AlphaFoldDB" id="A0A4V6I5R0"/>
<proteinExistence type="predicted"/>
<evidence type="ECO:0000256" key="1">
    <source>
        <dbReference type="SAM" id="SignalP"/>
    </source>
</evidence>
<organism evidence="2 3">
    <name type="scientific">Helicobacter bilis</name>
    <dbReference type="NCBI Taxonomy" id="37372"/>
    <lineage>
        <taxon>Bacteria</taxon>
        <taxon>Pseudomonadati</taxon>
        <taxon>Campylobacterota</taxon>
        <taxon>Epsilonproteobacteria</taxon>
        <taxon>Campylobacterales</taxon>
        <taxon>Helicobacteraceae</taxon>
        <taxon>Helicobacter</taxon>
    </lineage>
</organism>
<protein>
    <recommendedName>
        <fullName evidence="4">Porin</fullName>
    </recommendedName>
</protein>